<dbReference type="PANTHER" id="PTHR43133">
    <property type="entry name" value="RNA POLYMERASE ECF-TYPE SIGMA FACTO"/>
    <property type="match status" value="1"/>
</dbReference>
<reference evidence="7 8" key="1">
    <citation type="submission" date="2021-03" db="EMBL/GenBank/DDBJ databases">
        <title>Genomic and phenotypic characterization of Chloracidobacterium isolates provides evidence for multiple species.</title>
        <authorList>
            <person name="Saini M.K."/>
            <person name="Costas A.M.G."/>
            <person name="Tank M."/>
            <person name="Bryant D.A."/>
        </authorList>
    </citation>
    <scope>NUCLEOTIDE SEQUENCE [LARGE SCALE GENOMIC DNA]</scope>
    <source>
        <strain evidence="7 8">BV2-C</strain>
    </source>
</reference>
<dbReference type="InterPro" id="IPR036388">
    <property type="entry name" value="WH-like_DNA-bd_sf"/>
</dbReference>
<keyword evidence="4" id="KW-0804">Transcription</keyword>
<dbReference type="Pfam" id="PF04542">
    <property type="entry name" value="Sigma70_r2"/>
    <property type="match status" value="1"/>
</dbReference>
<dbReference type="SUPFAM" id="SSF88946">
    <property type="entry name" value="Sigma2 domain of RNA polymerase sigma factors"/>
    <property type="match status" value="1"/>
</dbReference>
<keyword evidence="8" id="KW-1185">Reference proteome</keyword>
<gene>
    <name evidence="7" type="ORF">J8C06_01285</name>
</gene>
<protein>
    <submittedName>
        <fullName evidence="7">Sigma-70 family RNA polymerase sigma factor</fullName>
    </submittedName>
</protein>
<evidence type="ECO:0000256" key="4">
    <source>
        <dbReference type="ARBA" id="ARBA00023163"/>
    </source>
</evidence>
<keyword evidence="3" id="KW-0731">Sigma factor</keyword>
<evidence type="ECO:0000259" key="6">
    <source>
        <dbReference type="Pfam" id="PF08281"/>
    </source>
</evidence>
<dbReference type="RefSeq" id="WP_211428998.1">
    <property type="nucleotide sequence ID" value="NZ_CP072648.1"/>
</dbReference>
<dbReference type="EMBL" id="CP072648">
    <property type="protein sequence ID" value="QUW03107.1"/>
    <property type="molecule type" value="Genomic_DNA"/>
</dbReference>
<evidence type="ECO:0000256" key="3">
    <source>
        <dbReference type="ARBA" id="ARBA00023082"/>
    </source>
</evidence>
<dbReference type="InterPro" id="IPR013324">
    <property type="entry name" value="RNA_pol_sigma_r3/r4-like"/>
</dbReference>
<keyword evidence="2" id="KW-0805">Transcription regulation</keyword>
<accession>A0ABX8B9L3</accession>
<dbReference type="NCBIfam" id="TIGR02937">
    <property type="entry name" value="sigma70-ECF"/>
    <property type="match status" value="1"/>
</dbReference>
<dbReference type="Gene3D" id="1.10.1740.10">
    <property type="match status" value="1"/>
</dbReference>
<feature type="domain" description="RNA polymerase sigma factor 70 region 4 type 2" evidence="6">
    <location>
        <begin position="176"/>
        <end position="224"/>
    </location>
</feature>
<dbReference type="InterPro" id="IPR013249">
    <property type="entry name" value="RNA_pol_sigma70_r4_t2"/>
</dbReference>
<dbReference type="Pfam" id="PF08281">
    <property type="entry name" value="Sigma70_r4_2"/>
    <property type="match status" value="1"/>
</dbReference>
<evidence type="ECO:0000256" key="2">
    <source>
        <dbReference type="ARBA" id="ARBA00023015"/>
    </source>
</evidence>
<dbReference type="Gene3D" id="1.10.10.10">
    <property type="entry name" value="Winged helix-like DNA-binding domain superfamily/Winged helix DNA-binding domain"/>
    <property type="match status" value="1"/>
</dbReference>
<sequence>MTKLPQRYRDIATVRFEKTDFLAGAGVLCRALETDAHAMTDQRSWPGEDQPVVEASDLELVERTLGGENHAFEMLVRRWERPIFSLAYRLVGSDEDARDVCQETFLAAFRHLKSFRGEAKFSSWLYRIALNACHSRQRRQPAEQLSLEEQAEARGFDPLDASASVDERLLHDERAQLVRRALAALPPEMRQVIVMKEYEGLKFHEIADVLGLPVSTVKTRLYTGLNILRRRLEGLGLARPSR</sequence>
<dbReference type="InterPro" id="IPR007627">
    <property type="entry name" value="RNA_pol_sigma70_r2"/>
</dbReference>
<name>A0ABX8B9L3_9BACT</name>
<dbReference type="InterPro" id="IPR039425">
    <property type="entry name" value="RNA_pol_sigma-70-like"/>
</dbReference>
<dbReference type="InterPro" id="IPR014284">
    <property type="entry name" value="RNA_pol_sigma-70_dom"/>
</dbReference>
<organism evidence="7 8">
    <name type="scientific">Chloracidobacterium validum</name>
    <dbReference type="NCBI Taxonomy" id="2821543"/>
    <lineage>
        <taxon>Bacteria</taxon>
        <taxon>Pseudomonadati</taxon>
        <taxon>Acidobacteriota</taxon>
        <taxon>Terriglobia</taxon>
        <taxon>Terriglobales</taxon>
        <taxon>Acidobacteriaceae</taxon>
        <taxon>Chloracidobacterium</taxon>
    </lineage>
</organism>
<dbReference type="SUPFAM" id="SSF88659">
    <property type="entry name" value="Sigma3 and sigma4 domains of RNA polymerase sigma factors"/>
    <property type="match status" value="1"/>
</dbReference>
<evidence type="ECO:0000256" key="1">
    <source>
        <dbReference type="ARBA" id="ARBA00010641"/>
    </source>
</evidence>
<evidence type="ECO:0000313" key="7">
    <source>
        <dbReference type="EMBL" id="QUW03107.1"/>
    </source>
</evidence>
<dbReference type="PANTHER" id="PTHR43133:SF51">
    <property type="entry name" value="RNA POLYMERASE SIGMA FACTOR"/>
    <property type="match status" value="1"/>
</dbReference>
<dbReference type="Proteomes" id="UP000676506">
    <property type="component" value="Chromosome 1"/>
</dbReference>
<comment type="similarity">
    <text evidence="1">Belongs to the sigma-70 factor family. ECF subfamily.</text>
</comment>
<proteinExistence type="inferred from homology"/>
<dbReference type="CDD" id="cd06171">
    <property type="entry name" value="Sigma70_r4"/>
    <property type="match status" value="1"/>
</dbReference>
<feature type="domain" description="RNA polymerase sigma-70 region 2" evidence="5">
    <location>
        <begin position="75"/>
        <end position="140"/>
    </location>
</feature>
<evidence type="ECO:0000313" key="8">
    <source>
        <dbReference type="Proteomes" id="UP000676506"/>
    </source>
</evidence>
<dbReference type="InterPro" id="IPR013325">
    <property type="entry name" value="RNA_pol_sigma_r2"/>
</dbReference>
<evidence type="ECO:0000259" key="5">
    <source>
        <dbReference type="Pfam" id="PF04542"/>
    </source>
</evidence>